<evidence type="ECO:0000256" key="1">
    <source>
        <dbReference type="ARBA" id="ARBA00008857"/>
    </source>
</evidence>
<dbReference type="InterPro" id="IPR025269">
    <property type="entry name" value="SAM-like_dom"/>
</dbReference>
<dbReference type="Gene3D" id="1.10.150.130">
    <property type="match status" value="1"/>
</dbReference>
<proteinExistence type="inferred from homology"/>
<gene>
    <name evidence="7" type="ORF">FA707_09245</name>
</gene>
<dbReference type="InterPro" id="IPR050090">
    <property type="entry name" value="Tyrosine_recombinase_XerCD"/>
</dbReference>
<dbReference type="InterPro" id="IPR013762">
    <property type="entry name" value="Integrase-like_cat_sf"/>
</dbReference>
<dbReference type="Pfam" id="PF00589">
    <property type="entry name" value="Phage_integrase"/>
    <property type="match status" value="1"/>
</dbReference>
<evidence type="ECO:0000313" key="7">
    <source>
        <dbReference type="EMBL" id="QCI87116.1"/>
    </source>
</evidence>
<feature type="domain" description="Core-binding (CB)" evidence="6">
    <location>
        <begin position="64"/>
        <end position="145"/>
    </location>
</feature>
<dbReference type="SUPFAM" id="SSF56349">
    <property type="entry name" value="DNA breaking-rejoining enzymes"/>
    <property type="match status" value="1"/>
</dbReference>
<dbReference type="GO" id="GO:0006310">
    <property type="term" value="P:DNA recombination"/>
    <property type="evidence" value="ECO:0007669"/>
    <property type="project" value="UniProtKB-KW"/>
</dbReference>
<evidence type="ECO:0000259" key="5">
    <source>
        <dbReference type="PROSITE" id="PS51898"/>
    </source>
</evidence>
<dbReference type="Proteomes" id="UP000298615">
    <property type="component" value="Chromosome"/>
</dbReference>
<evidence type="ECO:0000256" key="3">
    <source>
        <dbReference type="ARBA" id="ARBA00023172"/>
    </source>
</evidence>
<dbReference type="Pfam" id="PF13102">
    <property type="entry name" value="Phage_int_SAM_5"/>
    <property type="match status" value="1"/>
</dbReference>
<name>A0A4D7D036_9ENTE</name>
<dbReference type="PANTHER" id="PTHR30349:SF64">
    <property type="entry name" value="PROPHAGE INTEGRASE INTD-RELATED"/>
    <property type="match status" value="1"/>
</dbReference>
<dbReference type="InterPro" id="IPR044068">
    <property type="entry name" value="CB"/>
</dbReference>
<evidence type="ECO:0000313" key="8">
    <source>
        <dbReference type="Proteomes" id="UP000298615"/>
    </source>
</evidence>
<dbReference type="KEGG" id="vao:FA707_09245"/>
<keyword evidence="2 4" id="KW-0238">DNA-binding</keyword>
<dbReference type="PANTHER" id="PTHR30349">
    <property type="entry name" value="PHAGE INTEGRASE-RELATED"/>
    <property type="match status" value="1"/>
</dbReference>
<dbReference type="InterPro" id="IPR011010">
    <property type="entry name" value="DNA_brk_join_enz"/>
</dbReference>
<protein>
    <submittedName>
        <fullName evidence="7">Site-specific integrase</fullName>
    </submittedName>
</protein>
<dbReference type="GO" id="GO:0015074">
    <property type="term" value="P:DNA integration"/>
    <property type="evidence" value="ECO:0007669"/>
    <property type="project" value="InterPro"/>
</dbReference>
<reference evidence="7 8" key="1">
    <citation type="submission" date="2019-04" db="EMBL/GenBank/DDBJ databases">
        <title>Vagococcus sp. nov., isolated from faeces of yaks (Bos grunniens).</title>
        <authorList>
            <person name="Ge Y."/>
        </authorList>
    </citation>
    <scope>NUCLEOTIDE SEQUENCE [LARGE SCALE GENOMIC DNA]</scope>
    <source>
        <strain evidence="7 8">MN-17</strain>
    </source>
</reference>
<keyword evidence="8" id="KW-1185">Reference proteome</keyword>
<accession>A0A4D7D036</accession>
<evidence type="ECO:0000259" key="6">
    <source>
        <dbReference type="PROSITE" id="PS51900"/>
    </source>
</evidence>
<dbReference type="InterPro" id="IPR002104">
    <property type="entry name" value="Integrase_catalytic"/>
</dbReference>
<keyword evidence="3" id="KW-0233">DNA recombination</keyword>
<evidence type="ECO:0000256" key="4">
    <source>
        <dbReference type="PROSITE-ProRule" id="PRU01248"/>
    </source>
</evidence>
<dbReference type="PROSITE" id="PS51900">
    <property type="entry name" value="CB"/>
    <property type="match status" value="1"/>
</dbReference>
<dbReference type="CDD" id="cd01189">
    <property type="entry name" value="INT_ICEBs1_C_like"/>
    <property type="match status" value="1"/>
</dbReference>
<dbReference type="EMBL" id="CP039712">
    <property type="protein sequence ID" value="QCI87116.1"/>
    <property type="molecule type" value="Genomic_DNA"/>
</dbReference>
<comment type="similarity">
    <text evidence="1">Belongs to the 'phage' integrase family.</text>
</comment>
<evidence type="ECO:0000256" key="2">
    <source>
        <dbReference type="ARBA" id="ARBA00023125"/>
    </source>
</evidence>
<dbReference type="RefSeq" id="WP_136953938.1">
    <property type="nucleotide sequence ID" value="NZ_CP039712.1"/>
</dbReference>
<dbReference type="Pfam" id="PF14657">
    <property type="entry name" value="Arm-DNA-bind_4"/>
    <property type="match status" value="1"/>
</dbReference>
<dbReference type="PROSITE" id="PS51898">
    <property type="entry name" value="TYR_RECOMBINASE"/>
    <property type="match status" value="1"/>
</dbReference>
<dbReference type="Gene3D" id="1.10.443.10">
    <property type="entry name" value="Intergrase catalytic core"/>
    <property type="match status" value="1"/>
</dbReference>
<organism evidence="7 8">
    <name type="scientific">Vagococcus zengguangii</name>
    <dbReference type="NCBI Taxonomy" id="2571750"/>
    <lineage>
        <taxon>Bacteria</taxon>
        <taxon>Bacillati</taxon>
        <taxon>Bacillota</taxon>
        <taxon>Bacilli</taxon>
        <taxon>Lactobacillales</taxon>
        <taxon>Enterococcaceae</taxon>
        <taxon>Vagococcus</taxon>
    </lineage>
</organism>
<dbReference type="GO" id="GO:0003677">
    <property type="term" value="F:DNA binding"/>
    <property type="evidence" value="ECO:0007669"/>
    <property type="project" value="UniProtKB-UniRule"/>
</dbReference>
<feature type="domain" description="Tyr recombinase" evidence="5">
    <location>
        <begin position="166"/>
        <end position="366"/>
    </location>
</feature>
<dbReference type="InterPro" id="IPR010998">
    <property type="entry name" value="Integrase_recombinase_N"/>
</dbReference>
<sequence>MGVKKEKQKNTWKVDISDGKDPITGKRRRIIKRGIKTRKEAIELEAILRGKNFNDYSPNRQITMNELQVMLQEEDRLRNTKQSYMNTQADNYNKHFKEYFKKAQLHKLTYKDVETFRNNLLEKNLSNNTVNKLIIHLKKLLDIAVKHGVLSENPCTHIKKLKVEQKKMDYWTIEEFKEFLSYFEPNERAYQLYFKLSFLTGMRQGEQLALTWNDIDFSRGTISINKTQVSLKGGNIAINEPKTKASNREITINGSLLTELNEWKKEQATLLAEFITDTRNLQVFQFLPQRLDKNILRRKYLSVLDRTPDTLKRIRMHDFRHSHASLLINQGEDPYLIKERLGHASITTTLDTYGHLYPNKQKSISDKLDSLL</sequence>
<dbReference type="AlphaFoldDB" id="A0A4D7D036"/>
<dbReference type="InterPro" id="IPR028259">
    <property type="entry name" value="AP2-like_int_N"/>
</dbReference>